<name>A0A1M2V7E7_TRAPU</name>
<comment type="caution">
    <text evidence="1">The sequence shown here is derived from an EMBL/GenBank/DDBJ whole genome shotgun (WGS) entry which is preliminary data.</text>
</comment>
<dbReference type="AlphaFoldDB" id="A0A1M2V7E7"/>
<proteinExistence type="predicted"/>
<dbReference type="EMBL" id="MNAD01001610">
    <property type="protein sequence ID" value="OJT03504.1"/>
    <property type="molecule type" value="Genomic_DNA"/>
</dbReference>
<evidence type="ECO:0000313" key="1">
    <source>
        <dbReference type="EMBL" id="OJT03504.1"/>
    </source>
</evidence>
<protein>
    <submittedName>
        <fullName evidence="1">Uncharacterized protein</fullName>
    </submittedName>
</protein>
<keyword evidence="2" id="KW-1185">Reference proteome</keyword>
<dbReference type="Proteomes" id="UP000184267">
    <property type="component" value="Unassembled WGS sequence"/>
</dbReference>
<reference evidence="1 2" key="1">
    <citation type="submission" date="2016-10" db="EMBL/GenBank/DDBJ databases">
        <title>Genome sequence of the basidiomycete white-rot fungus Trametes pubescens.</title>
        <authorList>
            <person name="Makela M.R."/>
            <person name="Granchi Z."/>
            <person name="Peng M."/>
            <person name="De Vries R.P."/>
            <person name="Grigoriev I."/>
            <person name="Riley R."/>
            <person name="Hilden K."/>
        </authorList>
    </citation>
    <scope>NUCLEOTIDE SEQUENCE [LARGE SCALE GENOMIC DNA]</scope>
    <source>
        <strain evidence="1 2">FBCC735</strain>
    </source>
</reference>
<accession>A0A1M2V7E7</accession>
<evidence type="ECO:0000313" key="2">
    <source>
        <dbReference type="Proteomes" id="UP000184267"/>
    </source>
</evidence>
<gene>
    <name evidence="1" type="ORF">TRAPUB_5844</name>
</gene>
<organism evidence="1 2">
    <name type="scientific">Trametes pubescens</name>
    <name type="common">White-rot fungus</name>
    <dbReference type="NCBI Taxonomy" id="154538"/>
    <lineage>
        <taxon>Eukaryota</taxon>
        <taxon>Fungi</taxon>
        <taxon>Dikarya</taxon>
        <taxon>Basidiomycota</taxon>
        <taxon>Agaricomycotina</taxon>
        <taxon>Agaricomycetes</taxon>
        <taxon>Polyporales</taxon>
        <taxon>Polyporaceae</taxon>
        <taxon>Trametes</taxon>
    </lineage>
</organism>
<sequence>MSSLLHVFRIANAQGVTGPGAVKDVHWSSGLVRCVTARCAFDLREANNGGRRGAVTLRRSRRRLLPGSMRRWMWCTLLNSNLVRGIDSGRLGVCTALGWMDRISGMTERLSVPIWF</sequence>